<accession>A0A6V8QMI7</accession>
<gene>
    <name evidence="2" type="ORF">TASIC1_0002062300</name>
</gene>
<dbReference type="Gene3D" id="3.40.50.1580">
    <property type="entry name" value="Nucleoside phosphorylase domain"/>
    <property type="match status" value="1"/>
</dbReference>
<organism evidence="2 3">
    <name type="scientific">Trichoderma asperellum</name>
    <name type="common">Filamentous fungus</name>
    <dbReference type="NCBI Taxonomy" id="101201"/>
    <lineage>
        <taxon>Eukaryota</taxon>
        <taxon>Fungi</taxon>
        <taxon>Dikarya</taxon>
        <taxon>Ascomycota</taxon>
        <taxon>Pezizomycotina</taxon>
        <taxon>Sordariomycetes</taxon>
        <taxon>Hypocreomycetidae</taxon>
        <taxon>Hypocreales</taxon>
        <taxon>Hypocreaceae</taxon>
        <taxon>Trichoderma</taxon>
    </lineage>
</organism>
<dbReference type="EMBL" id="BLZH01000002">
    <property type="protein sequence ID" value="GFP53439.1"/>
    <property type="molecule type" value="Genomic_DNA"/>
</dbReference>
<comment type="caution">
    <text evidence="2">The sequence shown here is derived from an EMBL/GenBank/DDBJ whole genome shotgun (WGS) entry which is preliminary data.</text>
</comment>
<feature type="domain" description="Nucleoside phosphorylase" evidence="1">
    <location>
        <begin position="12"/>
        <end position="144"/>
    </location>
</feature>
<proteinExistence type="predicted"/>
<evidence type="ECO:0000313" key="2">
    <source>
        <dbReference type="EMBL" id="GFP53439.1"/>
    </source>
</evidence>
<dbReference type="SUPFAM" id="SSF53167">
    <property type="entry name" value="Purine and uridine phosphorylases"/>
    <property type="match status" value="1"/>
</dbReference>
<name>A0A6V8QMI7_TRIAP</name>
<dbReference type="GO" id="GO:0003824">
    <property type="term" value="F:catalytic activity"/>
    <property type="evidence" value="ECO:0007669"/>
    <property type="project" value="InterPro"/>
</dbReference>
<evidence type="ECO:0000259" key="1">
    <source>
        <dbReference type="Pfam" id="PF01048"/>
    </source>
</evidence>
<dbReference type="PANTHER" id="PTHR46082">
    <property type="entry name" value="ATP/GTP-BINDING PROTEIN-RELATED"/>
    <property type="match status" value="1"/>
</dbReference>
<dbReference type="GO" id="GO:0009116">
    <property type="term" value="P:nucleoside metabolic process"/>
    <property type="evidence" value="ECO:0007669"/>
    <property type="project" value="InterPro"/>
</dbReference>
<dbReference type="Pfam" id="PF01048">
    <property type="entry name" value="PNP_UDP_1"/>
    <property type="match status" value="1"/>
</dbReference>
<sequence>MVRRPRGRDDFRFAIICALPSEYDAIYDSLDDIWGQEGGLGTATGDLRNYTTGRMGNQHVVLVLLPGVGKGAAASSATSLRLSYSNLAIAFLVGICGAVPQPDTETEILLGDIIISKSLVQYDFGRQNPDGFERKDTIDVTLGRPNKDIRALTALLSTRRRRDELESNALERLRQLQAKVANTRDRGIYNYPGVEHDRLFHPRYRHKHRNTFCDICQACFDVNDPVCRHAPKLSCTVLGCNEGELVPRRRLQQRKRQGVFDVAPALNIHVGGIGSADRVMRSGEARDKIAKRDDVIAFEMEGAGVWDEIPCIIVKGVSDYADSHKQKDWQNYAAGVAASAVKAILSGPYFQQAQEEDKSLGES</sequence>
<reference evidence="2 3" key="1">
    <citation type="submission" date="2020-07" db="EMBL/GenBank/DDBJ databases">
        <title>Trichoderma asperellum IC-1 whole genome shotgun sequence.</title>
        <authorList>
            <person name="Kanamasa S."/>
            <person name="Takahashi H."/>
        </authorList>
    </citation>
    <scope>NUCLEOTIDE SEQUENCE [LARGE SCALE GENOMIC DNA]</scope>
    <source>
        <strain evidence="2 3">IC-1</strain>
    </source>
</reference>
<dbReference type="InterPro" id="IPR000845">
    <property type="entry name" value="Nucleoside_phosphorylase_d"/>
</dbReference>
<protein>
    <recommendedName>
        <fullName evidence="1">Nucleoside phosphorylase domain-containing protein</fullName>
    </recommendedName>
</protein>
<dbReference type="AlphaFoldDB" id="A0A6V8QMI7"/>
<dbReference type="Proteomes" id="UP000517252">
    <property type="component" value="Unassembled WGS sequence"/>
</dbReference>
<dbReference type="InterPro" id="IPR035994">
    <property type="entry name" value="Nucleoside_phosphorylase_sf"/>
</dbReference>
<dbReference type="InterPro" id="IPR053137">
    <property type="entry name" value="NLR-like"/>
</dbReference>
<evidence type="ECO:0000313" key="3">
    <source>
        <dbReference type="Proteomes" id="UP000517252"/>
    </source>
</evidence>
<dbReference type="OrthoDB" id="20872at2759"/>
<dbReference type="PANTHER" id="PTHR46082:SF6">
    <property type="entry name" value="AAA+ ATPASE DOMAIN-CONTAINING PROTEIN-RELATED"/>
    <property type="match status" value="1"/>
</dbReference>